<organism evidence="2 3">
    <name type="scientific">Chenopodium quinoa</name>
    <name type="common">Quinoa</name>
    <dbReference type="NCBI Taxonomy" id="63459"/>
    <lineage>
        <taxon>Eukaryota</taxon>
        <taxon>Viridiplantae</taxon>
        <taxon>Streptophyta</taxon>
        <taxon>Embryophyta</taxon>
        <taxon>Tracheophyta</taxon>
        <taxon>Spermatophyta</taxon>
        <taxon>Magnoliopsida</taxon>
        <taxon>eudicotyledons</taxon>
        <taxon>Gunneridae</taxon>
        <taxon>Pentapetalae</taxon>
        <taxon>Caryophyllales</taxon>
        <taxon>Chenopodiaceae</taxon>
        <taxon>Chenopodioideae</taxon>
        <taxon>Atripliceae</taxon>
        <taxon>Chenopodium</taxon>
    </lineage>
</organism>
<proteinExistence type="predicted"/>
<name>A0A803N197_CHEQI</name>
<dbReference type="Pfam" id="PF00646">
    <property type="entry name" value="F-box"/>
    <property type="match status" value="1"/>
</dbReference>
<dbReference type="AlphaFoldDB" id="A0A803N197"/>
<sequence length="194" mass="22595">MEYDAGTAMVEFGEQVLHQQKQLPDDLIRHHILPKLPIKSLIQFKLVSKQWYSTLSSHQFALFYSQLSPPFHPSSPIQFLFIQNRKNYYIFSHDDDVEVDEIDINNNKNLVKLGFDFDLELESGEELHLIGTCNGLVCLASCFGNFFVLWNPVIGKFRKYFDDELEGYLSIPFRVSWGFGYVSNVDDYKVIRII</sequence>
<evidence type="ECO:0000313" key="2">
    <source>
        <dbReference type="EnsemblPlants" id="AUR62038731-RA:cds"/>
    </source>
</evidence>
<reference evidence="2" key="2">
    <citation type="submission" date="2021-03" db="UniProtKB">
        <authorList>
            <consortium name="EnsemblPlants"/>
        </authorList>
    </citation>
    <scope>IDENTIFICATION</scope>
</reference>
<dbReference type="InterPro" id="IPR036047">
    <property type="entry name" value="F-box-like_dom_sf"/>
</dbReference>
<dbReference type="InterPro" id="IPR001810">
    <property type="entry name" value="F-box_dom"/>
</dbReference>
<evidence type="ECO:0000259" key="1">
    <source>
        <dbReference type="SMART" id="SM00256"/>
    </source>
</evidence>
<dbReference type="SMART" id="SM00256">
    <property type="entry name" value="FBOX"/>
    <property type="match status" value="1"/>
</dbReference>
<dbReference type="Gramene" id="AUR62038731-RA">
    <property type="protein sequence ID" value="AUR62038731-RA:cds"/>
    <property type="gene ID" value="AUR62038731"/>
</dbReference>
<dbReference type="CDD" id="cd22157">
    <property type="entry name" value="F-box_AtFBW1-like"/>
    <property type="match status" value="1"/>
</dbReference>
<reference evidence="2" key="1">
    <citation type="journal article" date="2017" name="Nature">
        <title>The genome of Chenopodium quinoa.</title>
        <authorList>
            <person name="Jarvis D.E."/>
            <person name="Ho Y.S."/>
            <person name="Lightfoot D.J."/>
            <person name="Schmoeckel S.M."/>
            <person name="Li B."/>
            <person name="Borm T.J.A."/>
            <person name="Ohyanagi H."/>
            <person name="Mineta K."/>
            <person name="Michell C.T."/>
            <person name="Saber N."/>
            <person name="Kharbatia N.M."/>
            <person name="Rupper R.R."/>
            <person name="Sharp A.R."/>
            <person name="Dally N."/>
            <person name="Boughton B.A."/>
            <person name="Woo Y.H."/>
            <person name="Gao G."/>
            <person name="Schijlen E.G.W.M."/>
            <person name="Guo X."/>
            <person name="Momin A.A."/>
            <person name="Negrao S."/>
            <person name="Al-Babili S."/>
            <person name="Gehring C."/>
            <person name="Roessner U."/>
            <person name="Jung C."/>
            <person name="Murphy K."/>
            <person name="Arold S.T."/>
            <person name="Gojobori T."/>
            <person name="van der Linden C.G."/>
            <person name="van Loo E.N."/>
            <person name="Jellen E.N."/>
            <person name="Maughan P.J."/>
            <person name="Tester M."/>
        </authorList>
    </citation>
    <scope>NUCLEOTIDE SEQUENCE [LARGE SCALE GENOMIC DNA]</scope>
    <source>
        <strain evidence="2">cv. PI 614886</strain>
    </source>
</reference>
<dbReference type="PANTHER" id="PTHR31672:SF13">
    <property type="entry name" value="F-BOX PROTEIN CPR30-LIKE"/>
    <property type="match status" value="1"/>
</dbReference>
<dbReference type="EnsemblPlants" id="AUR62038731-RA">
    <property type="protein sequence ID" value="AUR62038731-RA:cds"/>
    <property type="gene ID" value="AUR62038731"/>
</dbReference>
<dbReference type="Proteomes" id="UP000596660">
    <property type="component" value="Unplaced"/>
</dbReference>
<evidence type="ECO:0000313" key="3">
    <source>
        <dbReference type="Proteomes" id="UP000596660"/>
    </source>
</evidence>
<dbReference type="Gene3D" id="1.20.1280.50">
    <property type="match status" value="1"/>
</dbReference>
<dbReference type="InterPro" id="IPR050796">
    <property type="entry name" value="SCF_F-box_component"/>
</dbReference>
<feature type="domain" description="F-box" evidence="1">
    <location>
        <begin position="23"/>
        <end position="64"/>
    </location>
</feature>
<dbReference type="SUPFAM" id="SSF81383">
    <property type="entry name" value="F-box domain"/>
    <property type="match status" value="1"/>
</dbReference>
<dbReference type="PANTHER" id="PTHR31672">
    <property type="entry name" value="BNACNNG10540D PROTEIN"/>
    <property type="match status" value="1"/>
</dbReference>
<protein>
    <recommendedName>
        <fullName evidence="1">F-box domain-containing protein</fullName>
    </recommendedName>
</protein>
<keyword evidence="3" id="KW-1185">Reference proteome</keyword>
<accession>A0A803N197</accession>